<keyword evidence="2 4" id="KW-0863">Zinc-finger</keyword>
<reference evidence="7 8" key="1">
    <citation type="submission" date="2017-11" db="EMBL/GenBank/DDBJ databases">
        <title>The genome of Rhizophagus clarus HR1 reveals common genetic basis of auxotrophy among arbuscular mycorrhizal fungi.</title>
        <authorList>
            <person name="Kobayashi Y."/>
        </authorList>
    </citation>
    <scope>NUCLEOTIDE SEQUENCE [LARGE SCALE GENOMIC DNA]</scope>
    <source>
        <strain evidence="7 8">HR1</strain>
    </source>
</reference>
<evidence type="ECO:0000259" key="6">
    <source>
        <dbReference type="PROSITE" id="PS50865"/>
    </source>
</evidence>
<proteinExistence type="predicted"/>
<keyword evidence="1" id="KW-0479">Metal-binding</keyword>
<organism evidence="7 8">
    <name type="scientific">Rhizophagus clarus</name>
    <dbReference type="NCBI Taxonomy" id="94130"/>
    <lineage>
        <taxon>Eukaryota</taxon>
        <taxon>Fungi</taxon>
        <taxon>Fungi incertae sedis</taxon>
        <taxon>Mucoromycota</taxon>
        <taxon>Glomeromycotina</taxon>
        <taxon>Glomeromycetes</taxon>
        <taxon>Glomerales</taxon>
        <taxon>Glomeraceae</taxon>
        <taxon>Rhizophagus</taxon>
    </lineage>
</organism>
<feature type="domain" description="MYND-type" evidence="6">
    <location>
        <begin position="34"/>
        <end position="70"/>
    </location>
</feature>
<evidence type="ECO:0000256" key="2">
    <source>
        <dbReference type="ARBA" id="ARBA00022771"/>
    </source>
</evidence>
<dbReference type="InterPro" id="IPR002893">
    <property type="entry name" value="Znf_MYND"/>
</dbReference>
<evidence type="ECO:0000313" key="8">
    <source>
        <dbReference type="Proteomes" id="UP000247702"/>
    </source>
</evidence>
<evidence type="ECO:0000256" key="3">
    <source>
        <dbReference type="ARBA" id="ARBA00022833"/>
    </source>
</evidence>
<evidence type="ECO:0000256" key="4">
    <source>
        <dbReference type="PROSITE-ProRule" id="PRU00134"/>
    </source>
</evidence>
<dbReference type="Gene3D" id="6.10.140.2220">
    <property type="match status" value="1"/>
</dbReference>
<evidence type="ECO:0000256" key="5">
    <source>
        <dbReference type="SAM" id="SignalP"/>
    </source>
</evidence>
<name>A0A2Z6RJK6_9GLOM</name>
<dbReference type="GO" id="GO:0008270">
    <property type="term" value="F:zinc ion binding"/>
    <property type="evidence" value="ECO:0007669"/>
    <property type="project" value="UniProtKB-KW"/>
</dbReference>
<keyword evidence="3" id="KW-0862">Zinc</keyword>
<evidence type="ECO:0000313" key="7">
    <source>
        <dbReference type="EMBL" id="GBC02856.1"/>
    </source>
</evidence>
<accession>A0A2Z6RJK6</accession>
<dbReference type="PROSITE" id="PS01360">
    <property type="entry name" value="ZF_MYND_1"/>
    <property type="match status" value="1"/>
</dbReference>
<dbReference type="EMBL" id="BEXD01003855">
    <property type="protein sequence ID" value="GBC02856.1"/>
    <property type="molecule type" value="Genomic_DNA"/>
</dbReference>
<dbReference type="Proteomes" id="UP000247702">
    <property type="component" value="Unassembled WGS sequence"/>
</dbReference>
<keyword evidence="8" id="KW-1185">Reference proteome</keyword>
<sequence>MMFVLFLSFFFLFLVYYVKNRKFNKGSSRVINVCNVCLKPSKNKCTNCNQIYYCSKKCQKKDWKEHKKVCGTVGTELIIPTSSSPSEMREFISDLMFDNDMENSNIPNIEQEYSMKYPHEKVHIQFLNSVQSSIKYLHFIERFIDHDPSEPDPKYIMKRWNEFSDVLIKFLTTPRKIGDIFIEKKKSPYLREKDVDAQSFNNMPKQSLTLNKGKVHIAIGFVDLDLLLRAKIIQNENSIDQPIQFIGYEGSVYAVAKTNVIKEMIIKKAPIRSIIEVWFSSVWTIETLKHFEKAVKSVLRFEDAPNDGPPNPTKKELHPKVRSLISHWNKSIKSPKSQQEAHKLWSKTFTSEDSVFFIVANLVEPRDRVQVTRHILTGEFPLMDDQSQKNLIASITMFNCNNGISPHSSNELMLQMMPMSTILSKNQRKEISFLNAIYNFLENAIIKVCDWLSPLEGQDEKIEIYLHFQPVTNDNSALLASIRQLDPWMMSWNNICDYFYVQDFHELLRACSGNDTVHIMTSIDWFKEIFGAHIMEYDGRVRRKMLNDAQKKISIAEKFVDPSGYFRYTDVISHPYNIGDIEAMMVVKESWQSYFFMGQDLINIGDFSFVPYAHTHKTHTLLNICFTYNKKVNIKTYCK</sequence>
<feature type="signal peptide" evidence="5">
    <location>
        <begin position="1"/>
        <end position="20"/>
    </location>
</feature>
<dbReference type="PROSITE" id="PS50865">
    <property type="entry name" value="ZF_MYND_2"/>
    <property type="match status" value="1"/>
</dbReference>
<feature type="chain" id="PRO_5016244763" description="MYND-type domain-containing protein" evidence="5">
    <location>
        <begin position="21"/>
        <end position="639"/>
    </location>
</feature>
<keyword evidence="5" id="KW-0732">Signal</keyword>
<dbReference type="AlphaFoldDB" id="A0A2Z6RJK6"/>
<dbReference type="Pfam" id="PF01753">
    <property type="entry name" value="zf-MYND"/>
    <property type="match status" value="1"/>
</dbReference>
<gene>
    <name evidence="7" type="ORF">RclHR1_04860010</name>
</gene>
<comment type="caution">
    <text evidence="7">The sequence shown here is derived from an EMBL/GenBank/DDBJ whole genome shotgun (WGS) entry which is preliminary data.</text>
</comment>
<dbReference type="SUPFAM" id="SSF144232">
    <property type="entry name" value="HIT/MYND zinc finger-like"/>
    <property type="match status" value="1"/>
</dbReference>
<dbReference type="STRING" id="94130.A0A2Z6RJK6"/>
<protein>
    <recommendedName>
        <fullName evidence="6">MYND-type domain-containing protein</fullName>
    </recommendedName>
</protein>
<evidence type="ECO:0000256" key="1">
    <source>
        <dbReference type="ARBA" id="ARBA00022723"/>
    </source>
</evidence>